<dbReference type="SUPFAM" id="SSF51101">
    <property type="entry name" value="Mannose-binding lectins"/>
    <property type="match status" value="1"/>
</dbReference>
<evidence type="ECO:0000256" key="3">
    <source>
        <dbReference type="SAM" id="MobiDB-lite"/>
    </source>
</evidence>
<dbReference type="Ensembl" id="ENSPMGT00000001156.1">
    <property type="protein sequence ID" value="ENSPMGP00000001092.1"/>
    <property type="gene ID" value="ENSPMGG00000000994.1"/>
</dbReference>
<dbReference type="PANTHER" id="PTHR33589:SF3">
    <property type="entry name" value="ZYMOGEN GRANULE MEMBRANE PROTEIN 16-LIKE"/>
    <property type="match status" value="1"/>
</dbReference>
<sequence>MPLNSMAKMIGKFTSGTRVRFKVSGAVEIQVRYGGIWSERVGSETGQMQEILLEDDEAVIQVSGKYGLNIQWLVFVTNKGRSLYSGQPTGWSFDRVRHSLGCVPPGVKEGVKEIISVRKENPSLNRNGDLRHNLSPSTTPSSDPEQ</sequence>
<dbReference type="GO" id="GO:0030246">
    <property type="term" value="F:carbohydrate binding"/>
    <property type="evidence" value="ECO:0007669"/>
    <property type="project" value="UniProtKB-KW"/>
</dbReference>
<dbReference type="InterPro" id="IPR036404">
    <property type="entry name" value="Jacalin-like_lectin_dom_sf"/>
</dbReference>
<name>A0A3B3Z918_9GOBI</name>
<evidence type="ECO:0000313" key="6">
    <source>
        <dbReference type="Proteomes" id="UP000261520"/>
    </source>
</evidence>
<keyword evidence="6" id="KW-1185">Reference proteome</keyword>
<proteinExistence type="predicted"/>
<dbReference type="Pfam" id="PF01419">
    <property type="entry name" value="Jacalin"/>
    <property type="match status" value="1"/>
</dbReference>
<evidence type="ECO:0000256" key="1">
    <source>
        <dbReference type="ARBA" id="ARBA00022729"/>
    </source>
</evidence>
<dbReference type="STRING" id="409849.ENSPMGP00000001092"/>
<evidence type="ECO:0000313" key="5">
    <source>
        <dbReference type="Ensembl" id="ENSPMGP00000001092.1"/>
    </source>
</evidence>
<protein>
    <recommendedName>
        <fullName evidence="4">Jacalin-type lectin domain-containing protein</fullName>
    </recommendedName>
</protein>
<feature type="compositionally biased region" description="Polar residues" evidence="3">
    <location>
        <begin position="134"/>
        <end position="146"/>
    </location>
</feature>
<reference evidence="5" key="2">
    <citation type="submission" date="2025-09" db="UniProtKB">
        <authorList>
            <consortium name="Ensembl"/>
        </authorList>
    </citation>
    <scope>IDENTIFICATION</scope>
</reference>
<accession>A0A3B3Z918</accession>
<dbReference type="SMART" id="SM00915">
    <property type="entry name" value="Jacalin"/>
    <property type="match status" value="1"/>
</dbReference>
<keyword evidence="1" id="KW-0732">Signal</keyword>
<reference evidence="5" key="1">
    <citation type="submission" date="2025-08" db="UniProtKB">
        <authorList>
            <consortium name="Ensembl"/>
        </authorList>
    </citation>
    <scope>IDENTIFICATION</scope>
</reference>
<evidence type="ECO:0000259" key="4">
    <source>
        <dbReference type="SMART" id="SM00915"/>
    </source>
</evidence>
<dbReference type="Proteomes" id="UP000261520">
    <property type="component" value="Unplaced"/>
</dbReference>
<dbReference type="Gene3D" id="2.100.10.30">
    <property type="entry name" value="Jacalin-like lectin domain"/>
    <property type="match status" value="1"/>
</dbReference>
<dbReference type="PANTHER" id="PTHR33589">
    <property type="entry name" value="OS11G0524900 PROTEIN"/>
    <property type="match status" value="1"/>
</dbReference>
<keyword evidence="2" id="KW-0430">Lectin</keyword>
<feature type="domain" description="Jacalin-type lectin" evidence="4">
    <location>
        <begin position="11"/>
        <end position="104"/>
    </location>
</feature>
<feature type="region of interest" description="Disordered" evidence="3">
    <location>
        <begin position="122"/>
        <end position="146"/>
    </location>
</feature>
<organism evidence="5 6">
    <name type="scientific">Periophthalmus magnuspinnatus</name>
    <dbReference type="NCBI Taxonomy" id="409849"/>
    <lineage>
        <taxon>Eukaryota</taxon>
        <taxon>Metazoa</taxon>
        <taxon>Chordata</taxon>
        <taxon>Craniata</taxon>
        <taxon>Vertebrata</taxon>
        <taxon>Euteleostomi</taxon>
        <taxon>Actinopterygii</taxon>
        <taxon>Neopterygii</taxon>
        <taxon>Teleostei</taxon>
        <taxon>Neoteleostei</taxon>
        <taxon>Acanthomorphata</taxon>
        <taxon>Gobiaria</taxon>
        <taxon>Gobiiformes</taxon>
        <taxon>Gobioidei</taxon>
        <taxon>Gobiidae</taxon>
        <taxon>Oxudercinae</taxon>
        <taxon>Periophthalmus</taxon>
    </lineage>
</organism>
<evidence type="ECO:0000256" key="2">
    <source>
        <dbReference type="ARBA" id="ARBA00022734"/>
    </source>
</evidence>
<dbReference type="InterPro" id="IPR001229">
    <property type="entry name" value="Jacalin-like_lectin_dom"/>
</dbReference>
<dbReference type="InterPro" id="IPR052321">
    <property type="entry name" value="PolyBind_ProtTraffic"/>
</dbReference>
<dbReference type="AlphaFoldDB" id="A0A3B3Z918"/>